<dbReference type="Gene3D" id="3.40.630.30">
    <property type="match status" value="1"/>
</dbReference>
<name>A0A6H2EK76_9ACTO</name>
<keyword evidence="2" id="KW-0808">Transferase</keyword>
<dbReference type="GO" id="GO:0004343">
    <property type="term" value="F:glucosamine 6-phosphate N-acetyltransferase activity"/>
    <property type="evidence" value="ECO:0007669"/>
    <property type="project" value="TreeGrafter"/>
</dbReference>
<dbReference type="KEGG" id="arca:HC352_03265"/>
<evidence type="ECO:0000259" key="1">
    <source>
        <dbReference type="PROSITE" id="PS51186"/>
    </source>
</evidence>
<sequence length="153" mass="17401">MTKVQRLRWNDDLAELYRLRLDVFVTEQHVPQEQEIDERDTMPGTYHVLVCDPHTRQAMATGRVFRDASGIVHIGRVAVRRGTRGTGLGSVVMSELATIALEEFASEGKVTIELSAQLRAIGFYEKLGYRIINNEVYLDAGIEHKDMAQTFHR</sequence>
<protein>
    <submittedName>
        <fullName evidence="2">GNAT family N-acetyltransferase</fullName>
    </submittedName>
</protein>
<dbReference type="SUPFAM" id="SSF55729">
    <property type="entry name" value="Acyl-CoA N-acyltransferases (Nat)"/>
    <property type="match status" value="1"/>
</dbReference>
<dbReference type="PANTHER" id="PTHR13355">
    <property type="entry name" value="GLUCOSAMINE 6-PHOSPHATE N-ACETYLTRANSFERASE"/>
    <property type="match status" value="1"/>
</dbReference>
<accession>A0A6H2EK76</accession>
<dbReference type="RefSeq" id="WP_168917560.1">
    <property type="nucleotide sequence ID" value="NZ_CP050804.1"/>
</dbReference>
<dbReference type="Pfam" id="PF13673">
    <property type="entry name" value="Acetyltransf_10"/>
    <property type="match status" value="1"/>
</dbReference>
<dbReference type="Proteomes" id="UP000502298">
    <property type="component" value="Chromosome"/>
</dbReference>
<organism evidence="2 3">
    <name type="scientific">Arcanobacterium buesumense</name>
    <dbReference type="NCBI Taxonomy" id="2722751"/>
    <lineage>
        <taxon>Bacteria</taxon>
        <taxon>Bacillati</taxon>
        <taxon>Actinomycetota</taxon>
        <taxon>Actinomycetes</taxon>
        <taxon>Actinomycetales</taxon>
        <taxon>Actinomycetaceae</taxon>
        <taxon>Arcanobacterium</taxon>
    </lineage>
</organism>
<evidence type="ECO:0000313" key="2">
    <source>
        <dbReference type="EMBL" id="QJC21620.1"/>
    </source>
</evidence>
<dbReference type="AlphaFoldDB" id="A0A6H2EK76"/>
<gene>
    <name evidence="2" type="ORF">HC352_03265</name>
</gene>
<keyword evidence="3" id="KW-1185">Reference proteome</keyword>
<dbReference type="InterPro" id="IPR039143">
    <property type="entry name" value="GNPNAT1-like"/>
</dbReference>
<dbReference type="EMBL" id="CP050804">
    <property type="protein sequence ID" value="QJC21620.1"/>
    <property type="molecule type" value="Genomic_DNA"/>
</dbReference>
<reference evidence="2 3" key="1">
    <citation type="submission" date="2020-03" db="EMBL/GenBank/DDBJ databases">
        <title>Complete genome of Arcanobacterium buesumensis sp. nov. strain 2701.</title>
        <authorList>
            <person name="Borowiak M."/>
            <person name="Alssahen M."/>
            <person name="Laemmler C."/>
            <person name="Malorny B."/>
            <person name="Hassan A."/>
            <person name="Prenger-Berninghoff E."/>
            <person name="Ploetz M."/>
            <person name="Abdulmawjood A."/>
        </authorList>
    </citation>
    <scope>NUCLEOTIDE SEQUENCE [LARGE SCALE GENOMIC DNA]</scope>
    <source>
        <strain evidence="2 3">2701</strain>
    </source>
</reference>
<dbReference type="PANTHER" id="PTHR13355:SF11">
    <property type="entry name" value="GLUCOSAMINE 6-PHOSPHATE N-ACETYLTRANSFERASE"/>
    <property type="match status" value="1"/>
</dbReference>
<feature type="domain" description="N-acetyltransferase" evidence="1">
    <location>
        <begin position="2"/>
        <end position="152"/>
    </location>
</feature>
<proteinExistence type="predicted"/>
<dbReference type="PROSITE" id="PS51186">
    <property type="entry name" value="GNAT"/>
    <property type="match status" value="1"/>
</dbReference>
<dbReference type="InterPro" id="IPR016181">
    <property type="entry name" value="Acyl_CoA_acyltransferase"/>
</dbReference>
<dbReference type="InterPro" id="IPR000182">
    <property type="entry name" value="GNAT_dom"/>
</dbReference>
<evidence type="ECO:0000313" key="3">
    <source>
        <dbReference type="Proteomes" id="UP000502298"/>
    </source>
</evidence>